<dbReference type="Proteomes" id="UP001311915">
    <property type="component" value="Unassembled WGS sequence"/>
</dbReference>
<accession>A0AAV9KYP3</accession>
<evidence type="ECO:0000313" key="1">
    <source>
        <dbReference type="EMBL" id="KAK4718293.1"/>
    </source>
</evidence>
<dbReference type="AlphaFoldDB" id="A0AAV9KYP3"/>
<sequence>MVLLQREDSIHEIDRKYPDDTLDSDKERIEGDALSVIQLSIARNMFCEVSISTEEMPKQLWEIMEGLYHDQSMKTRMFYNDIFTHLIWS</sequence>
<name>A0AAV9KYP3_9SOLN</name>
<gene>
    <name evidence="1" type="ORF">R3W88_016631</name>
</gene>
<evidence type="ECO:0000313" key="2">
    <source>
        <dbReference type="Proteomes" id="UP001311915"/>
    </source>
</evidence>
<comment type="caution">
    <text evidence="1">The sequence shown here is derived from an EMBL/GenBank/DDBJ whole genome shotgun (WGS) entry which is preliminary data.</text>
</comment>
<proteinExistence type="predicted"/>
<protein>
    <submittedName>
        <fullName evidence="1">Uncharacterized protein</fullName>
    </submittedName>
</protein>
<keyword evidence="2" id="KW-1185">Reference proteome</keyword>
<reference evidence="1 2" key="1">
    <citation type="submission" date="2023-10" db="EMBL/GenBank/DDBJ databases">
        <title>Genome-Wide Identification Analysis in wild type Solanum Pinnatisectum Reveals Some Genes Defensing Phytophthora Infestans.</title>
        <authorList>
            <person name="Sun C."/>
        </authorList>
    </citation>
    <scope>NUCLEOTIDE SEQUENCE [LARGE SCALE GENOMIC DNA]</scope>
    <source>
        <strain evidence="1">LQN</strain>
        <tissue evidence="1">Leaf</tissue>
    </source>
</reference>
<organism evidence="1 2">
    <name type="scientific">Solanum pinnatisectum</name>
    <name type="common">tansyleaf nightshade</name>
    <dbReference type="NCBI Taxonomy" id="50273"/>
    <lineage>
        <taxon>Eukaryota</taxon>
        <taxon>Viridiplantae</taxon>
        <taxon>Streptophyta</taxon>
        <taxon>Embryophyta</taxon>
        <taxon>Tracheophyta</taxon>
        <taxon>Spermatophyta</taxon>
        <taxon>Magnoliopsida</taxon>
        <taxon>eudicotyledons</taxon>
        <taxon>Gunneridae</taxon>
        <taxon>Pentapetalae</taxon>
        <taxon>asterids</taxon>
        <taxon>lamiids</taxon>
        <taxon>Solanales</taxon>
        <taxon>Solanaceae</taxon>
        <taxon>Solanoideae</taxon>
        <taxon>Solaneae</taxon>
        <taxon>Solanum</taxon>
    </lineage>
</organism>
<dbReference type="EMBL" id="JAWPEI010000008">
    <property type="protein sequence ID" value="KAK4718293.1"/>
    <property type="molecule type" value="Genomic_DNA"/>
</dbReference>